<protein>
    <submittedName>
        <fullName evidence="3">Uncharacterized protein LOC104266703</fullName>
    </submittedName>
</protein>
<sequence>MNCVGVNIGANAYETIEMNEGQHNHAPANTVVPVGFWETSSNVYEKPISKFHGEISDTLSPKGASLQEYEKSKIQSNKTETKCVQKRSFSKLNIIWVCVFVILAALAIVFAILYFRKDQKEKEEVYQVPVAKSPLGTFPNPASSCIELRDAGFKNGIYVIKTTLKSFEAYCDMLAAGGGWILAATINNINFNTTGANGGSWFLMTSNNHQNYLNYQNWMNTNTFGTFDNCTRSDFKSQAYSEYQGKDIMLRHVLNQTPLGASREQVFLQYQTENGFMKDYGGNLHNLFNNHYPLKPTSVFYPKINLMLDRFVAQSSEIRNHISDFYYYDYSIHSSGLFDDKVYASHGMVVYSSTTQSCYPSSYKANCQLGSFRYGLDYTCDLGNMFRSSRKTHPFIALFAVGNFDHCFSNINLWVLSFRPNTDSIHLYKGNQTLNNFFLHYEAQCRYGSSHASLCDVWFYVINTENWNSSAAPTTEPYKITHSSHYYFGWRIREAVSNTLFGYTMIARKNGVLIPGKEIKAVMYKILEIISETDHFCPNCSYDDVISVPVQFSIGNDLVVNSMLPPGVKPLPTGFVQFRAYGRAGSVYAMCPAVK</sequence>
<reference evidence="3" key="1">
    <citation type="submission" date="2020-04" db="EMBL/GenBank/DDBJ databases">
        <authorList>
            <person name="Neveu A P."/>
        </authorList>
    </citation>
    <scope>NUCLEOTIDE SEQUENCE</scope>
    <source>
        <tissue evidence="3">Whole embryo</tissue>
    </source>
</reference>
<evidence type="ECO:0000256" key="1">
    <source>
        <dbReference type="ARBA" id="ARBA00023157"/>
    </source>
</evidence>
<dbReference type="NCBIfam" id="NF040941">
    <property type="entry name" value="GGGWT_bact"/>
    <property type="match status" value="1"/>
</dbReference>
<keyword evidence="2" id="KW-0472">Membrane</keyword>
<name>A0A6F9DJZ9_9ASCI</name>
<dbReference type="PANTHER" id="PTHR16146:SF46">
    <property type="entry name" value="INTELECTIN-1A-RELATED"/>
    <property type="match status" value="1"/>
</dbReference>
<dbReference type="GO" id="GO:0070492">
    <property type="term" value="F:oligosaccharide binding"/>
    <property type="evidence" value="ECO:0007669"/>
    <property type="project" value="TreeGrafter"/>
</dbReference>
<evidence type="ECO:0000256" key="2">
    <source>
        <dbReference type="SAM" id="Phobius"/>
    </source>
</evidence>
<dbReference type="EMBL" id="LR787373">
    <property type="protein sequence ID" value="CAB3263235.1"/>
    <property type="molecule type" value="mRNA"/>
</dbReference>
<dbReference type="GO" id="GO:0005615">
    <property type="term" value="C:extracellular space"/>
    <property type="evidence" value="ECO:0007669"/>
    <property type="project" value="TreeGrafter"/>
</dbReference>
<dbReference type="InterPro" id="IPR036056">
    <property type="entry name" value="Fibrinogen-like_C"/>
</dbReference>
<dbReference type="Gene3D" id="2.60.120.1000">
    <property type="match status" value="1"/>
</dbReference>
<accession>A0A6F9DJZ9</accession>
<evidence type="ECO:0000313" key="3">
    <source>
        <dbReference type="EMBL" id="CAB3263235.1"/>
    </source>
</evidence>
<keyword evidence="1" id="KW-1015">Disulfide bond</keyword>
<organism evidence="3">
    <name type="scientific">Phallusia mammillata</name>
    <dbReference type="NCBI Taxonomy" id="59560"/>
    <lineage>
        <taxon>Eukaryota</taxon>
        <taxon>Metazoa</taxon>
        <taxon>Chordata</taxon>
        <taxon>Tunicata</taxon>
        <taxon>Ascidiacea</taxon>
        <taxon>Phlebobranchia</taxon>
        <taxon>Ascidiidae</taxon>
        <taxon>Phallusia</taxon>
    </lineage>
</organism>
<gene>
    <name evidence="3" type="primary">LOC104266703</name>
</gene>
<feature type="transmembrane region" description="Helical" evidence="2">
    <location>
        <begin position="94"/>
        <end position="115"/>
    </location>
</feature>
<dbReference type="AlphaFoldDB" id="A0A6F9DJZ9"/>
<keyword evidence="2" id="KW-1133">Transmembrane helix</keyword>
<dbReference type="SUPFAM" id="SSF56496">
    <property type="entry name" value="Fibrinogen C-terminal domain-like"/>
    <property type="match status" value="1"/>
</dbReference>
<proteinExistence type="evidence at transcript level"/>
<dbReference type="PANTHER" id="PTHR16146">
    <property type="entry name" value="INTELECTIN"/>
    <property type="match status" value="1"/>
</dbReference>
<keyword evidence="2" id="KW-0812">Transmembrane</keyword>